<dbReference type="KEGG" id="caqa:MICH65_0393"/>
<dbReference type="AlphaFoldDB" id="A0A857N5X6"/>
<keyword evidence="1" id="KW-0472">Membrane</keyword>
<evidence type="ECO:0000313" key="2">
    <source>
        <dbReference type="EMBL" id="QHO63374.1"/>
    </source>
</evidence>
<keyword evidence="1" id="KW-0812">Transmembrane</keyword>
<feature type="transmembrane region" description="Helical" evidence="1">
    <location>
        <begin position="12"/>
        <end position="34"/>
    </location>
</feature>
<evidence type="ECO:0000256" key="1">
    <source>
        <dbReference type="SAM" id="Phobius"/>
    </source>
</evidence>
<protein>
    <submittedName>
        <fullName evidence="2">Uncharacterized protein</fullName>
    </submittedName>
</protein>
<dbReference type="EMBL" id="CP047901">
    <property type="protein sequence ID" value="QHO63374.1"/>
    <property type="molecule type" value="Genomic_DNA"/>
</dbReference>
<keyword evidence="1" id="KW-1133">Transmembrane helix</keyword>
<reference evidence="3" key="1">
    <citation type="journal article" date="2020" name="Microorganisms">
        <title>Complete Genome of a Member of a New Bacterial Lineage in the Microgenomates Group Reveals an Unusual Nucleotide Composition Disparity Between Two Strands of DNA and Limited Metabolic Potential.</title>
        <authorList>
            <person name="Kadnikov V.V."/>
            <person name="Mardanov A.V."/>
            <person name="Beletsky A.V."/>
            <person name="Karnachuk O.V."/>
            <person name="Ravin N.V."/>
        </authorList>
    </citation>
    <scope>NUCLEOTIDE SEQUENCE [LARGE SCALE GENOMIC DNA]</scope>
</reference>
<dbReference type="RefSeq" id="WP_256375681.1">
    <property type="nucleotide sequence ID" value="NZ_CP047901.1"/>
</dbReference>
<organism evidence="2 3">
    <name type="scientific">Candidatus Chazhemtobacterium aquaticus</name>
    <dbReference type="NCBI Taxonomy" id="2715735"/>
    <lineage>
        <taxon>Bacteria</taxon>
        <taxon>Candidatus Chazhemtobacteraceae</taxon>
        <taxon>Candidatus Chazhemtobacterium</taxon>
    </lineage>
</organism>
<keyword evidence="3" id="KW-1185">Reference proteome</keyword>
<dbReference type="Proteomes" id="UP000463983">
    <property type="component" value="Chromosome"/>
</dbReference>
<evidence type="ECO:0000313" key="3">
    <source>
        <dbReference type="Proteomes" id="UP000463983"/>
    </source>
</evidence>
<accession>A0A857N5X6</accession>
<gene>
    <name evidence="2" type="ORF">MICH65_0393</name>
</gene>
<proteinExistence type="predicted"/>
<name>A0A857N5X6_9BACT</name>
<sequence>MKSKKTSSQFSPVLFLIILILTILAVILTGSFLLTNFKNLP</sequence>